<keyword evidence="3 10" id="KW-0813">Transport</keyword>
<evidence type="ECO:0000256" key="3">
    <source>
        <dbReference type="ARBA" id="ARBA00022448"/>
    </source>
</evidence>
<keyword evidence="5" id="KW-0677">Repeat</keyword>
<dbReference type="PANTHER" id="PTHR45683">
    <property type="entry name" value="MITOCHONDRIAL NICOTINAMIDE ADENINE DINUCLEOTIDE TRANSPORTER 1-RELATED-RELATED"/>
    <property type="match status" value="1"/>
</dbReference>
<evidence type="ECO:0000256" key="8">
    <source>
        <dbReference type="ARBA" id="ARBA00023136"/>
    </source>
</evidence>
<feature type="repeat" description="Solcar" evidence="9">
    <location>
        <begin position="273"/>
        <end position="356"/>
    </location>
</feature>
<evidence type="ECO:0000256" key="2">
    <source>
        <dbReference type="ARBA" id="ARBA00006375"/>
    </source>
</evidence>
<proteinExistence type="inferred from homology"/>
<reference evidence="12 13" key="1">
    <citation type="journal article" date="2016" name="Genome Announc.">
        <title>Genome Sequence of Madurella mycetomatis mm55, Isolated from a Human Mycetoma Case in Sudan.</title>
        <authorList>
            <person name="Smit S."/>
            <person name="Derks M.F."/>
            <person name="Bervoets S."/>
            <person name="Fahal A."/>
            <person name="van Leeuwen W."/>
            <person name="van Belkum A."/>
            <person name="van de Sande W.W."/>
        </authorList>
    </citation>
    <scope>NUCLEOTIDE SEQUENCE [LARGE SCALE GENOMIC DNA]</scope>
    <source>
        <strain evidence="13">mm55</strain>
    </source>
</reference>
<comment type="subcellular location">
    <subcellularLocation>
        <location evidence="1">Membrane</location>
        <topology evidence="1">Multi-pass membrane protein</topology>
    </subcellularLocation>
</comment>
<dbReference type="STRING" id="100816.A0A175W1Z8"/>
<name>A0A175W1Z8_9PEZI</name>
<gene>
    <name evidence="12" type="ORF">MMYC01_205358</name>
</gene>
<keyword evidence="8 9" id="KW-0472">Membrane</keyword>
<feature type="compositionally biased region" description="Basic and acidic residues" evidence="11">
    <location>
        <begin position="242"/>
        <end position="254"/>
    </location>
</feature>
<dbReference type="EMBL" id="LCTW02000154">
    <property type="protein sequence ID" value="KXX77575.1"/>
    <property type="molecule type" value="Genomic_DNA"/>
</dbReference>
<dbReference type="InterPro" id="IPR018108">
    <property type="entry name" value="MCP_transmembrane"/>
</dbReference>
<dbReference type="GO" id="GO:0006862">
    <property type="term" value="P:nucleotide transport"/>
    <property type="evidence" value="ECO:0007669"/>
    <property type="project" value="InterPro"/>
</dbReference>
<accession>A0A175W1Z8</accession>
<evidence type="ECO:0000256" key="5">
    <source>
        <dbReference type="ARBA" id="ARBA00022737"/>
    </source>
</evidence>
<dbReference type="VEuPathDB" id="FungiDB:MMYC01_205358"/>
<keyword evidence="6" id="KW-0496">Mitochondrion</keyword>
<keyword evidence="13" id="KW-1185">Reference proteome</keyword>
<dbReference type="AlphaFoldDB" id="A0A175W1Z8"/>
<organism evidence="12 13">
    <name type="scientific">Madurella mycetomatis</name>
    <dbReference type="NCBI Taxonomy" id="100816"/>
    <lineage>
        <taxon>Eukaryota</taxon>
        <taxon>Fungi</taxon>
        <taxon>Dikarya</taxon>
        <taxon>Ascomycota</taxon>
        <taxon>Pezizomycotina</taxon>
        <taxon>Sordariomycetes</taxon>
        <taxon>Sordariomycetidae</taxon>
        <taxon>Sordariales</taxon>
        <taxon>Sordariales incertae sedis</taxon>
        <taxon>Madurella</taxon>
    </lineage>
</organism>
<dbReference type="PROSITE" id="PS50920">
    <property type="entry name" value="SOLCAR"/>
    <property type="match status" value="3"/>
</dbReference>
<evidence type="ECO:0000256" key="7">
    <source>
        <dbReference type="ARBA" id="ARBA00022989"/>
    </source>
</evidence>
<evidence type="ECO:0000256" key="11">
    <source>
        <dbReference type="SAM" id="MobiDB-lite"/>
    </source>
</evidence>
<evidence type="ECO:0000256" key="9">
    <source>
        <dbReference type="PROSITE-ProRule" id="PRU00282"/>
    </source>
</evidence>
<evidence type="ECO:0000313" key="13">
    <source>
        <dbReference type="Proteomes" id="UP000078237"/>
    </source>
</evidence>
<dbReference type="Pfam" id="PF00153">
    <property type="entry name" value="Mito_carr"/>
    <property type="match status" value="3"/>
</dbReference>
<dbReference type="Gene3D" id="1.50.40.10">
    <property type="entry name" value="Mitochondrial carrier domain"/>
    <property type="match status" value="2"/>
</dbReference>
<keyword evidence="4 9" id="KW-0812">Transmembrane</keyword>
<dbReference type="Proteomes" id="UP000078237">
    <property type="component" value="Unassembled WGS sequence"/>
</dbReference>
<evidence type="ECO:0000256" key="6">
    <source>
        <dbReference type="ARBA" id="ARBA00022792"/>
    </source>
</evidence>
<evidence type="ECO:0000256" key="10">
    <source>
        <dbReference type="RuleBase" id="RU000488"/>
    </source>
</evidence>
<keyword evidence="7" id="KW-1133">Transmembrane helix</keyword>
<evidence type="ECO:0000256" key="4">
    <source>
        <dbReference type="ARBA" id="ARBA00022692"/>
    </source>
</evidence>
<dbReference type="SUPFAM" id="SSF103506">
    <property type="entry name" value="Mitochondrial carrier"/>
    <property type="match status" value="1"/>
</dbReference>
<dbReference type="InterPro" id="IPR044712">
    <property type="entry name" value="SLC25A32-like"/>
</dbReference>
<dbReference type="GO" id="GO:0016020">
    <property type="term" value="C:membrane"/>
    <property type="evidence" value="ECO:0007669"/>
    <property type="project" value="UniProtKB-SubCell"/>
</dbReference>
<keyword evidence="6" id="KW-0999">Mitochondrion inner membrane</keyword>
<comment type="caution">
    <text evidence="12">The sequence shown here is derived from an EMBL/GenBank/DDBJ whole genome shotgun (WGS) entry which is preliminary data.</text>
</comment>
<dbReference type="GO" id="GO:0055085">
    <property type="term" value="P:transmembrane transport"/>
    <property type="evidence" value="ECO:0007669"/>
    <property type="project" value="InterPro"/>
</dbReference>
<protein>
    <submittedName>
        <fullName evidence="12">Mitochondrial FAD carrier protein FLX1</fullName>
    </submittedName>
</protein>
<evidence type="ECO:0000313" key="12">
    <source>
        <dbReference type="EMBL" id="KXX77575.1"/>
    </source>
</evidence>
<feature type="repeat" description="Solcar" evidence="9">
    <location>
        <begin position="10"/>
        <end position="124"/>
    </location>
</feature>
<feature type="repeat" description="Solcar" evidence="9">
    <location>
        <begin position="147"/>
        <end position="234"/>
    </location>
</feature>
<feature type="region of interest" description="Disordered" evidence="11">
    <location>
        <begin position="242"/>
        <end position="266"/>
    </location>
</feature>
<comment type="similarity">
    <text evidence="2 10">Belongs to the mitochondrial carrier (TC 2.A.29) family.</text>
</comment>
<evidence type="ECO:0000256" key="1">
    <source>
        <dbReference type="ARBA" id="ARBA00004141"/>
    </source>
</evidence>
<sequence length="372" mass="40617">MTETKDAGPSRAVVETVAGLSAGSMATLIVHPLDIVKTRMQSNYAVPALAPKRLVQCRLLISRPLVHRSSVAPATSLTTVSLIRSLAATDRPLAALYRGLTPNLLGNATSWASFFFFKSRLERGIAHLRGDDADSTLQPLSGPQRRLSPADFFVASLAAGALTQVITNPIWVLKTRMLSSDRSAAGAYPSMWSGAVRLLREEGVWGFYRGLGVGMLAVSHGAVQFAVYDPARRMYLSRRRRRWEETHPSPEHPGGDPGGSGDAERGNQVSNEATVVLSTVSKLVAGAVTYPLQVLRSRLQQYDAEAQFGKGVTGVVRKLWHEEGFRGFYRGVMPGVVRVLPATWVTFLVYENVKYYLPRWARGTGEEDHVAA</sequence>
<dbReference type="OrthoDB" id="428293at2759"/>
<dbReference type="InterPro" id="IPR023395">
    <property type="entry name" value="MCP_dom_sf"/>
</dbReference>